<organism evidence="1 2">
    <name type="scientific">Funneliformis geosporum</name>
    <dbReference type="NCBI Taxonomy" id="1117311"/>
    <lineage>
        <taxon>Eukaryota</taxon>
        <taxon>Fungi</taxon>
        <taxon>Fungi incertae sedis</taxon>
        <taxon>Mucoromycota</taxon>
        <taxon>Glomeromycotina</taxon>
        <taxon>Glomeromycetes</taxon>
        <taxon>Glomerales</taxon>
        <taxon>Glomeraceae</taxon>
        <taxon>Funneliformis</taxon>
    </lineage>
</organism>
<dbReference type="AlphaFoldDB" id="A0A9W4X2E7"/>
<sequence>MEFDTSIYSLLRLFLTRINALSTRTLPLAETAVPTLVNYDLMSKPALLIGRHKLDAQTGQPLAKNQKIFRHYDYHTAQTTYFYRTNEQLVGQVANPTLLKKNYRLGTRSLNPLSLLSLATKHSKKE</sequence>
<name>A0A9W4X2E7_9GLOM</name>
<keyword evidence="2" id="KW-1185">Reference proteome</keyword>
<gene>
    <name evidence="1" type="ORF">FWILDA_LOCUS10117</name>
</gene>
<reference evidence="1" key="1">
    <citation type="submission" date="2022-08" db="EMBL/GenBank/DDBJ databases">
        <authorList>
            <person name="Kallberg Y."/>
            <person name="Tangrot J."/>
            <person name="Rosling A."/>
        </authorList>
    </citation>
    <scope>NUCLEOTIDE SEQUENCE</scope>
    <source>
        <strain evidence="1">Wild A</strain>
    </source>
</reference>
<accession>A0A9W4X2E7</accession>
<proteinExistence type="predicted"/>
<dbReference type="Proteomes" id="UP001153678">
    <property type="component" value="Unassembled WGS sequence"/>
</dbReference>
<dbReference type="EMBL" id="CAMKVN010002530">
    <property type="protein sequence ID" value="CAI2181500.1"/>
    <property type="molecule type" value="Genomic_DNA"/>
</dbReference>
<evidence type="ECO:0000313" key="1">
    <source>
        <dbReference type="EMBL" id="CAI2181500.1"/>
    </source>
</evidence>
<comment type="caution">
    <text evidence="1">The sequence shown here is derived from an EMBL/GenBank/DDBJ whole genome shotgun (WGS) entry which is preliminary data.</text>
</comment>
<protein>
    <submittedName>
        <fullName evidence="1">3677_t:CDS:1</fullName>
    </submittedName>
</protein>
<feature type="non-terminal residue" evidence="1">
    <location>
        <position position="126"/>
    </location>
</feature>
<evidence type="ECO:0000313" key="2">
    <source>
        <dbReference type="Proteomes" id="UP001153678"/>
    </source>
</evidence>